<dbReference type="FunFam" id="3.30.740.10:FF:000006">
    <property type="entry name" value="Dynein light chain"/>
    <property type="match status" value="1"/>
</dbReference>
<dbReference type="OrthoDB" id="6506078at2759"/>
<dbReference type="InterPro" id="IPR037177">
    <property type="entry name" value="DLC_sf"/>
</dbReference>
<keyword evidence="1" id="KW-0493">Microtubule</keyword>
<dbReference type="Proteomes" id="UP000001542">
    <property type="component" value="Unassembled WGS sequence"/>
</dbReference>
<evidence type="ECO:0000313" key="2">
    <source>
        <dbReference type="EMBL" id="EAY02487.1"/>
    </source>
</evidence>
<accession>A2EXV4</accession>
<dbReference type="RefSeq" id="XP_001314726.1">
    <property type="nucleotide sequence ID" value="XM_001314692.1"/>
</dbReference>
<dbReference type="PANTHER" id="PTHR11886:SF35">
    <property type="entry name" value="DYNEIN LIGHT CHAIN"/>
    <property type="match status" value="1"/>
</dbReference>
<dbReference type="STRING" id="5722.A2EXV4"/>
<sequence length="105" mass="11862">MSTQPAATNAQTGPTAEDRAMVNVVKTDCSEEVTNRIKAECQMCAQKFNTQREMAEYLKKTMDKQFGPTWNVIVGHHFASNLKHIAGNFVYLYIDQLGFLLFQAQ</sequence>
<evidence type="ECO:0000313" key="3">
    <source>
        <dbReference type="Proteomes" id="UP000001542"/>
    </source>
</evidence>
<dbReference type="GO" id="GO:0005868">
    <property type="term" value="C:cytoplasmic dynein complex"/>
    <property type="evidence" value="ECO:0000318"/>
    <property type="project" value="GO_Central"/>
</dbReference>
<dbReference type="Pfam" id="PF01221">
    <property type="entry name" value="Dynein_light"/>
    <property type="match status" value="1"/>
</dbReference>
<dbReference type="Gene3D" id="3.30.740.10">
    <property type="entry name" value="Protein Inhibitor Of Neuronal Nitric Oxide Synthase"/>
    <property type="match status" value="1"/>
</dbReference>
<name>A2EXV4_TRIV3</name>
<evidence type="ECO:0000256" key="1">
    <source>
        <dbReference type="RuleBase" id="RU365010"/>
    </source>
</evidence>
<keyword evidence="1" id="KW-0505">Motor protein</keyword>
<dbReference type="KEGG" id="tva:4760327"/>
<proteinExistence type="inferred from homology"/>
<keyword evidence="3" id="KW-1185">Reference proteome</keyword>
<dbReference type="SUPFAM" id="SSF54648">
    <property type="entry name" value="DLC"/>
    <property type="match status" value="1"/>
</dbReference>
<dbReference type="SMR" id="A2EXV4"/>
<comment type="similarity">
    <text evidence="1">Belongs to the dynein light chain family.</text>
</comment>
<dbReference type="CDD" id="cd21450">
    <property type="entry name" value="DLC-like_DYNLL1-like"/>
    <property type="match status" value="1"/>
</dbReference>
<dbReference type="InterPro" id="IPR001372">
    <property type="entry name" value="Dynein_light_chain_typ-1/2"/>
</dbReference>
<dbReference type="PANTHER" id="PTHR11886">
    <property type="entry name" value="DYNEIN LIGHT CHAIN"/>
    <property type="match status" value="1"/>
</dbReference>
<dbReference type="SMART" id="SM01375">
    <property type="entry name" value="Dynein_light"/>
    <property type="match status" value="1"/>
</dbReference>
<protein>
    <recommendedName>
        <fullName evidence="1">Dynein light chain</fullName>
    </recommendedName>
</protein>
<dbReference type="VEuPathDB" id="TrichDB:TVAGG3_0317830"/>
<dbReference type="GO" id="GO:0007017">
    <property type="term" value="P:microtubule-based process"/>
    <property type="evidence" value="ECO:0007669"/>
    <property type="project" value="InterPro"/>
</dbReference>
<keyword evidence="1" id="KW-0963">Cytoplasm</keyword>
<gene>
    <name evidence="2" type="ORF">TVAG_020400</name>
</gene>
<comment type="subcellular location">
    <subcellularLocation>
        <location evidence="1">Cytoplasm</location>
        <location evidence="1">Cytoskeleton</location>
    </subcellularLocation>
</comment>
<keyword evidence="1" id="KW-0243">Dynein</keyword>
<dbReference type="EMBL" id="DS113534">
    <property type="protein sequence ID" value="EAY02487.1"/>
    <property type="molecule type" value="Genomic_DNA"/>
</dbReference>
<keyword evidence="1" id="KW-0206">Cytoskeleton</keyword>
<dbReference type="eggNOG" id="KOG3430">
    <property type="taxonomic scope" value="Eukaryota"/>
</dbReference>
<organism evidence="2 3">
    <name type="scientific">Trichomonas vaginalis (strain ATCC PRA-98 / G3)</name>
    <dbReference type="NCBI Taxonomy" id="412133"/>
    <lineage>
        <taxon>Eukaryota</taxon>
        <taxon>Metamonada</taxon>
        <taxon>Parabasalia</taxon>
        <taxon>Trichomonadida</taxon>
        <taxon>Trichomonadidae</taxon>
        <taxon>Trichomonas</taxon>
    </lineage>
</organism>
<dbReference type="GO" id="GO:0045505">
    <property type="term" value="F:dynein intermediate chain binding"/>
    <property type="evidence" value="ECO:0000318"/>
    <property type="project" value="GO_Central"/>
</dbReference>
<dbReference type="AlphaFoldDB" id="A2EXV4"/>
<reference evidence="2" key="2">
    <citation type="journal article" date="2007" name="Science">
        <title>Draft genome sequence of the sexually transmitted pathogen Trichomonas vaginalis.</title>
        <authorList>
            <person name="Carlton J.M."/>
            <person name="Hirt R.P."/>
            <person name="Silva J.C."/>
            <person name="Delcher A.L."/>
            <person name="Schatz M."/>
            <person name="Zhao Q."/>
            <person name="Wortman J.R."/>
            <person name="Bidwell S.L."/>
            <person name="Alsmark U.C.M."/>
            <person name="Besteiro S."/>
            <person name="Sicheritz-Ponten T."/>
            <person name="Noel C.J."/>
            <person name="Dacks J.B."/>
            <person name="Foster P.G."/>
            <person name="Simillion C."/>
            <person name="Van de Peer Y."/>
            <person name="Miranda-Saavedra D."/>
            <person name="Barton G.J."/>
            <person name="Westrop G.D."/>
            <person name="Mueller S."/>
            <person name="Dessi D."/>
            <person name="Fiori P.L."/>
            <person name="Ren Q."/>
            <person name="Paulsen I."/>
            <person name="Zhang H."/>
            <person name="Bastida-Corcuera F.D."/>
            <person name="Simoes-Barbosa A."/>
            <person name="Brown M.T."/>
            <person name="Hayes R.D."/>
            <person name="Mukherjee M."/>
            <person name="Okumura C.Y."/>
            <person name="Schneider R."/>
            <person name="Smith A.J."/>
            <person name="Vanacova S."/>
            <person name="Villalvazo M."/>
            <person name="Haas B.J."/>
            <person name="Pertea M."/>
            <person name="Feldblyum T.V."/>
            <person name="Utterback T.R."/>
            <person name="Shu C.L."/>
            <person name="Osoegawa K."/>
            <person name="de Jong P.J."/>
            <person name="Hrdy I."/>
            <person name="Horvathova L."/>
            <person name="Zubacova Z."/>
            <person name="Dolezal P."/>
            <person name="Malik S.B."/>
            <person name="Logsdon J.M. Jr."/>
            <person name="Henze K."/>
            <person name="Gupta A."/>
            <person name="Wang C.C."/>
            <person name="Dunne R.L."/>
            <person name="Upcroft J.A."/>
            <person name="Upcroft P."/>
            <person name="White O."/>
            <person name="Salzberg S.L."/>
            <person name="Tang P."/>
            <person name="Chiu C.-H."/>
            <person name="Lee Y.-S."/>
            <person name="Embley T.M."/>
            <person name="Coombs G.H."/>
            <person name="Mottram J.C."/>
            <person name="Tachezy J."/>
            <person name="Fraser-Liggett C.M."/>
            <person name="Johnson P.J."/>
        </authorList>
    </citation>
    <scope>NUCLEOTIDE SEQUENCE [LARGE SCALE GENOMIC DNA]</scope>
    <source>
        <strain evidence="2">G3</strain>
    </source>
</reference>
<dbReference type="InParanoid" id="A2EXV4"/>
<dbReference type="GO" id="GO:0005874">
    <property type="term" value="C:microtubule"/>
    <property type="evidence" value="ECO:0007669"/>
    <property type="project" value="UniProtKB-KW"/>
</dbReference>
<reference evidence="2" key="1">
    <citation type="submission" date="2006-10" db="EMBL/GenBank/DDBJ databases">
        <authorList>
            <person name="Amadeo P."/>
            <person name="Zhao Q."/>
            <person name="Wortman J."/>
            <person name="Fraser-Liggett C."/>
            <person name="Carlton J."/>
        </authorList>
    </citation>
    <scope>NUCLEOTIDE SEQUENCE</scope>
    <source>
        <strain evidence="2">G3</strain>
    </source>
</reference>
<dbReference type="VEuPathDB" id="TrichDB:TVAG_020400"/>